<proteinExistence type="inferred from homology"/>
<dbReference type="PANTHER" id="PTHR33445">
    <property type="entry name" value="ATP SYNTHASE SUBUNIT B', CHLOROPLASTIC"/>
    <property type="match status" value="1"/>
</dbReference>
<dbReference type="CDD" id="cd06503">
    <property type="entry name" value="ATP-synt_Fo_b"/>
    <property type="match status" value="1"/>
</dbReference>
<dbReference type="GO" id="GO:0046961">
    <property type="term" value="F:proton-transporting ATPase activity, rotational mechanism"/>
    <property type="evidence" value="ECO:0007669"/>
    <property type="project" value="TreeGrafter"/>
</dbReference>
<gene>
    <name evidence="15" type="primary">atpF</name>
    <name evidence="18" type="ORF">PEB0149_007290</name>
</gene>
<evidence type="ECO:0000256" key="6">
    <source>
        <dbReference type="ARBA" id="ARBA00022692"/>
    </source>
</evidence>
<evidence type="ECO:0000256" key="7">
    <source>
        <dbReference type="ARBA" id="ARBA00022781"/>
    </source>
</evidence>
<dbReference type="AlphaFoldDB" id="A0A1R0F8J5"/>
<evidence type="ECO:0000256" key="9">
    <source>
        <dbReference type="ARBA" id="ARBA00023065"/>
    </source>
</evidence>
<dbReference type="GO" id="GO:0005886">
    <property type="term" value="C:plasma membrane"/>
    <property type="evidence" value="ECO:0007669"/>
    <property type="project" value="UniProtKB-SubCell"/>
</dbReference>
<accession>A0A1R0F8J5</accession>
<dbReference type="PANTHER" id="PTHR33445:SF1">
    <property type="entry name" value="ATP SYNTHASE SUBUNIT B"/>
    <property type="match status" value="1"/>
</dbReference>
<evidence type="ECO:0000256" key="10">
    <source>
        <dbReference type="ARBA" id="ARBA00023136"/>
    </source>
</evidence>
<protein>
    <recommendedName>
        <fullName evidence="15">ATP synthase subunit b</fullName>
    </recommendedName>
    <alternativeName>
        <fullName evidence="15">ATP synthase F(0) sector subunit b</fullName>
    </alternativeName>
    <alternativeName>
        <fullName evidence="15">ATPase subunit I</fullName>
    </alternativeName>
    <alternativeName>
        <fullName evidence="15">F-type ATPase subunit b</fullName>
        <shortName evidence="15">F-ATPase subunit b</shortName>
    </alternativeName>
</protein>
<dbReference type="InterPro" id="IPR050059">
    <property type="entry name" value="ATP_synthase_B_chain"/>
</dbReference>
<evidence type="ECO:0000256" key="1">
    <source>
        <dbReference type="ARBA" id="ARBA00004377"/>
    </source>
</evidence>
<evidence type="ECO:0000256" key="5">
    <source>
        <dbReference type="ARBA" id="ARBA00022547"/>
    </source>
</evidence>
<keyword evidence="19" id="KW-1185">Reference proteome</keyword>
<comment type="caution">
    <text evidence="18">The sequence shown here is derived from an EMBL/GenBank/DDBJ whole genome shotgun (WGS) entry which is preliminary data.</text>
</comment>
<evidence type="ECO:0000256" key="15">
    <source>
        <dbReference type="HAMAP-Rule" id="MF_01398"/>
    </source>
</evidence>
<keyword evidence="8 15" id="KW-1133">Transmembrane helix</keyword>
<dbReference type="InterPro" id="IPR002146">
    <property type="entry name" value="ATP_synth_b/b'su_bac/chlpt"/>
</dbReference>
<keyword evidence="17" id="KW-0175">Coiled coil</keyword>
<dbReference type="Pfam" id="PF00430">
    <property type="entry name" value="ATP-synt_B"/>
    <property type="match status" value="1"/>
</dbReference>
<evidence type="ECO:0000256" key="14">
    <source>
        <dbReference type="ARBA" id="ARBA00025830"/>
    </source>
</evidence>
<dbReference type="EMBL" id="LXYT01000002">
    <property type="protein sequence ID" value="OLY43304.1"/>
    <property type="molecule type" value="Genomic_DNA"/>
</dbReference>
<comment type="subcellular location">
    <subcellularLocation>
        <location evidence="1">Cell inner membrane</location>
        <topology evidence="1">Single-pass membrane protein</topology>
    </subcellularLocation>
    <subcellularLocation>
        <location evidence="15">Cell membrane</location>
        <topology evidence="15">Single-pass membrane protein</topology>
    </subcellularLocation>
</comment>
<keyword evidence="11 15" id="KW-0066">ATP synthesis</keyword>
<dbReference type="HAMAP" id="MF_01398">
    <property type="entry name" value="ATP_synth_b_bprime"/>
    <property type="match status" value="1"/>
</dbReference>
<evidence type="ECO:0000256" key="4">
    <source>
        <dbReference type="ARBA" id="ARBA00022475"/>
    </source>
</evidence>
<dbReference type="NCBIfam" id="NF006612">
    <property type="entry name" value="PRK09174.1"/>
    <property type="match status" value="1"/>
</dbReference>
<keyword evidence="10 15" id="KW-0472">Membrane</keyword>
<evidence type="ECO:0000256" key="17">
    <source>
        <dbReference type="SAM" id="Coils"/>
    </source>
</evidence>
<comment type="subunit">
    <text evidence="14 15">F-type ATPases have 2 components, F(1) - the catalytic core - and F(0) - the membrane proton channel. F(1) has five subunits: alpha(3), beta(3), gamma(1), delta(1), epsilon(1). F(0) has three main subunits: a(1), b(2) and c(10-14). The alpha and beta chains form an alternating ring which encloses part of the gamma chain. F(1) is attached to F(0) by a central stalk formed by the gamma and epsilon chains, while a peripheral stalk is formed by the delta and b chains.</text>
</comment>
<dbReference type="RefSeq" id="WP_075870186.1">
    <property type="nucleotide sequence ID" value="NZ_CALYQA010000001.1"/>
</dbReference>
<feature type="coiled-coil region" evidence="17">
    <location>
        <begin position="78"/>
        <end position="149"/>
    </location>
</feature>
<organism evidence="18 19">
    <name type="scientific">Bartonella apis</name>
    <dbReference type="NCBI Taxonomy" id="1686310"/>
    <lineage>
        <taxon>Bacteria</taxon>
        <taxon>Pseudomonadati</taxon>
        <taxon>Pseudomonadota</taxon>
        <taxon>Alphaproteobacteria</taxon>
        <taxon>Hyphomicrobiales</taxon>
        <taxon>Bartonellaceae</taxon>
        <taxon>Bartonella</taxon>
    </lineage>
</organism>
<keyword evidence="4 15" id="KW-1003">Cell membrane</keyword>
<keyword evidence="7 15" id="KW-0375">Hydrogen ion transport</keyword>
<keyword evidence="5 15" id="KW-0138">CF(0)</keyword>
<sequence>MFLSSAFAQTVETPVEHAGEAAQHAGRVFPPFDFSYYESHIFWLIICFGLFYIIISRIIVPRIGGTIEIRRDRIASDHDKAERMNMERESAIASYERELSEARARAIAIAQTSADEIRNKVDEERKKSEAELDKKLAESEERIKKIRNSAMGNVNKIAETTAAEIVEKLIGSKVSASHATAAVKSVSGLE</sequence>
<evidence type="ECO:0000256" key="8">
    <source>
        <dbReference type="ARBA" id="ARBA00022989"/>
    </source>
</evidence>
<dbReference type="Proteomes" id="UP000187344">
    <property type="component" value="Unassembled WGS sequence"/>
</dbReference>
<name>A0A1R0F8J5_9HYPH</name>
<evidence type="ECO:0000256" key="16">
    <source>
        <dbReference type="RuleBase" id="RU003848"/>
    </source>
</evidence>
<evidence type="ECO:0000256" key="2">
    <source>
        <dbReference type="ARBA" id="ARBA00005513"/>
    </source>
</evidence>
<reference evidence="18 19" key="1">
    <citation type="submission" date="2016-12" db="EMBL/GenBank/DDBJ databases">
        <title>Comparative genomics of Bartonella apis.</title>
        <authorList>
            <person name="Engel P."/>
        </authorList>
    </citation>
    <scope>NUCLEOTIDE SEQUENCE [LARGE SCALE GENOMIC DNA]</scope>
    <source>
        <strain evidence="18 19">PEB0149</strain>
    </source>
</reference>
<dbReference type="GO" id="GO:0045259">
    <property type="term" value="C:proton-transporting ATP synthase complex"/>
    <property type="evidence" value="ECO:0007669"/>
    <property type="project" value="UniProtKB-KW"/>
</dbReference>
<evidence type="ECO:0000313" key="19">
    <source>
        <dbReference type="Proteomes" id="UP000187344"/>
    </source>
</evidence>
<evidence type="ECO:0000256" key="3">
    <source>
        <dbReference type="ARBA" id="ARBA00022448"/>
    </source>
</evidence>
<dbReference type="GeneID" id="92991739"/>
<feature type="transmembrane region" description="Helical" evidence="15">
    <location>
        <begin position="41"/>
        <end position="60"/>
    </location>
</feature>
<dbReference type="OrthoDB" id="9805716at2"/>
<evidence type="ECO:0000313" key="18">
    <source>
        <dbReference type="EMBL" id="OLY43304.1"/>
    </source>
</evidence>
<comment type="function">
    <text evidence="13">Component of the F(0) channel, it forms part of the peripheral stalk, linking F(1) to F(0). The b'-subunit is a diverged and duplicated form of b found in plants and photosynthetic bacteria.</text>
</comment>
<evidence type="ECO:0000256" key="13">
    <source>
        <dbReference type="ARBA" id="ARBA00025614"/>
    </source>
</evidence>
<evidence type="ECO:0000256" key="11">
    <source>
        <dbReference type="ARBA" id="ARBA00023310"/>
    </source>
</evidence>
<keyword evidence="6 15" id="KW-0812">Transmembrane</keyword>
<keyword evidence="3 15" id="KW-0813">Transport</keyword>
<comment type="function">
    <text evidence="12 15">F(1)F(0) ATP synthase produces ATP from ADP in the presence of a proton or sodium gradient. F-type ATPases consist of two structural domains, F(1) containing the extramembraneous catalytic core and F(0) containing the membrane proton channel, linked together by a central stalk and a peripheral stalk. During catalysis, ATP synthesis in the catalytic domain of F(1) is coupled via a rotary mechanism of the central stalk subunits to proton translocation.</text>
</comment>
<evidence type="ECO:0000256" key="12">
    <source>
        <dbReference type="ARBA" id="ARBA00025198"/>
    </source>
</evidence>
<comment type="similarity">
    <text evidence="2 15 16">Belongs to the ATPase B chain family.</text>
</comment>
<dbReference type="GO" id="GO:0046933">
    <property type="term" value="F:proton-transporting ATP synthase activity, rotational mechanism"/>
    <property type="evidence" value="ECO:0007669"/>
    <property type="project" value="UniProtKB-UniRule"/>
</dbReference>
<keyword evidence="9 15" id="KW-0406">Ion transport</keyword>